<protein>
    <submittedName>
        <fullName evidence="1">Uncharacterized protein</fullName>
    </submittedName>
</protein>
<dbReference type="HOGENOM" id="CLU_3168711_0_0_6"/>
<comment type="caution">
    <text evidence="1">The sequence shown here is derived from an EMBL/GenBank/DDBJ whole genome shotgun (WGS) entry which is preliminary data.</text>
</comment>
<evidence type="ECO:0000313" key="1">
    <source>
        <dbReference type="EMBL" id="EHM40892.1"/>
    </source>
</evidence>
<reference evidence="1 2" key="1">
    <citation type="submission" date="2011-08" db="EMBL/GenBank/DDBJ databases">
        <authorList>
            <person name="Weinstock G."/>
            <person name="Sodergren E."/>
            <person name="Clifton S."/>
            <person name="Fulton L."/>
            <person name="Fulton B."/>
            <person name="Courtney L."/>
            <person name="Fronick C."/>
            <person name="Harrison M."/>
            <person name="Strong C."/>
            <person name="Farmer C."/>
            <person name="Delahaunty K."/>
            <person name="Markovic C."/>
            <person name="Hall O."/>
            <person name="Minx P."/>
            <person name="Tomlinson C."/>
            <person name="Mitreva M."/>
            <person name="Hou S."/>
            <person name="Chen J."/>
            <person name="Wollam A."/>
            <person name="Pepin K.H."/>
            <person name="Johnson M."/>
            <person name="Bhonagiri V."/>
            <person name="Zhang X."/>
            <person name="Suruliraj S."/>
            <person name="Warren W."/>
            <person name="Chinwalla A."/>
            <person name="Mardis E.R."/>
            <person name="Wilson R.K."/>
        </authorList>
    </citation>
    <scope>NUCLEOTIDE SEQUENCE [LARGE SCALE GENOMIC DNA]</scope>
    <source>
        <strain evidence="1 2">ATCC 51873</strain>
    </source>
</reference>
<accession>G9Y9F7</accession>
<evidence type="ECO:0000313" key="2">
    <source>
        <dbReference type="Proteomes" id="UP000005959"/>
    </source>
</evidence>
<proteinExistence type="predicted"/>
<dbReference type="AlphaFoldDB" id="G9Y9F7"/>
<dbReference type="EMBL" id="AGCI01000072">
    <property type="protein sequence ID" value="EHM40892.1"/>
    <property type="molecule type" value="Genomic_DNA"/>
</dbReference>
<sequence length="47" mass="5504">MKKNHQTELRRNAWVGNYTDSLSKRKDLTKILLDNVAIRDALFTSEI</sequence>
<organism evidence="1 2">
    <name type="scientific">Hafnia alvei ATCC 51873</name>
    <dbReference type="NCBI Taxonomy" id="1002364"/>
    <lineage>
        <taxon>Bacteria</taxon>
        <taxon>Pseudomonadati</taxon>
        <taxon>Pseudomonadota</taxon>
        <taxon>Gammaproteobacteria</taxon>
        <taxon>Enterobacterales</taxon>
        <taxon>Hafniaceae</taxon>
        <taxon>Hafnia</taxon>
    </lineage>
</organism>
<dbReference type="Proteomes" id="UP000005959">
    <property type="component" value="Unassembled WGS sequence"/>
</dbReference>
<name>G9Y9F7_HAFAL</name>
<gene>
    <name evidence="1" type="ORF">HMPREF0454_03125</name>
</gene>